<protein>
    <submittedName>
        <fullName evidence="1">Uncharacterized protein</fullName>
    </submittedName>
</protein>
<accession>A0ACB8B3L2</accession>
<reference evidence="1" key="1">
    <citation type="journal article" date="2021" name="New Phytol.">
        <title>Evolutionary innovations through gain and loss of genes in the ectomycorrhizal Boletales.</title>
        <authorList>
            <person name="Wu G."/>
            <person name="Miyauchi S."/>
            <person name="Morin E."/>
            <person name="Kuo A."/>
            <person name="Drula E."/>
            <person name="Varga T."/>
            <person name="Kohler A."/>
            <person name="Feng B."/>
            <person name="Cao Y."/>
            <person name="Lipzen A."/>
            <person name="Daum C."/>
            <person name="Hundley H."/>
            <person name="Pangilinan J."/>
            <person name="Johnson J."/>
            <person name="Barry K."/>
            <person name="LaButti K."/>
            <person name="Ng V."/>
            <person name="Ahrendt S."/>
            <person name="Min B."/>
            <person name="Choi I.G."/>
            <person name="Park H."/>
            <person name="Plett J.M."/>
            <person name="Magnuson J."/>
            <person name="Spatafora J.W."/>
            <person name="Nagy L.G."/>
            <person name="Henrissat B."/>
            <person name="Grigoriev I.V."/>
            <person name="Yang Z.L."/>
            <person name="Xu J."/>
            <person name="Martin F.M."/>
        </authorList>
    </citation>
    <scope>NUCLEOTIDE SEQUENCE</scope>
    <source>
        <strain evidence="1">KUC20120723A-06</strain>
    </source>
</reference>
<keyword evidence="2" id="KW-1185">Reference proteome</keyword>
<gene>
    <name evidence="1" type="ORF">BV22DRAFT_1074193</name>
</gene>
<dbReference type="Proteomes" id="UP000790709">
    <property type="component" value="Unassembled WGS sequence"/>
</dbReference>
<comment type="caution">
    <text evidence="1">The sequence shown here is derived from an EMBL/GenBank/DDBJ whole genome shotgun (WGS) entry which is preliminary data.</text>
</comment>
<proteinExistence type="predicted"/>
<sequence length="921" mass="101704">MDSAERKIRLTVIKAWGIPGRKVHRPPKYSVVVSAGQCTWKTKQREGKGPEWNETFVLNVDHSAILHITVIDRAGALSSSRRGEVNVAINDIGNSTVKIFPLKKEGRVGGEIKLSFERIPLQRVEPGSSQDATADTHAGPSLSSAVEPAVGLQEEVPVMDKPVSSQGAIADGSVGSSPSVSVERPAKSPNEVMVAVDEAHRCVGGLTAPRVIGSVAGTTGDVNAIEGVTGSPGFALVSGYVEKLVNIGGVLAEVHPWAALAWSVLSVIPKTIGAQMNRDQKVQQLWSTMADMLSFLNDAEPVIEQCQVRIVSKMMQQLYECALFVREYCGKGFAKRALRDSMSTSTDSAIDQYNAAFKELKEQFKSRSELVALRIFKDIRQGIVELSTLSQDIKDLERTMLLDNLPGTDLVGVRCDVNRICLPTTRQELLAEITAWVADPDPSGKQAFWLHGVAGTGKSTVANTVAARFSKVGRLGASFRFNRDVDGRNGPAFLFGSIAYQLASFSTTLKDHMLAAVKKHGKMTQFSPQEQLQKYIIEPMSQITFSGPIVIVVDALDECGGQRVRKDILEAIMEEMANFPRFVKLFLVSRYEMDIRSHLERCCLPKSINDVDGTARDILNYIAAQMLKVADRHDLASDWLEREMKAMLARHSDGLFIWASVACDFILESDDPKVALHDMVSTNTDHSPGQGGALDALYTGILQQASINLPSSVSAYNLRNIIGAILVAKTPLTQQGLDMLLGLNDRVLQRPILLPDGSRIELTTCSSVIARLGSMLRKDGGFIRVLHASIFDFFTSPTRCTDSRFYIDKGLFSRFLASRCFDAMRVLKRDICGINDPTKMNWDVKDLSQRLQDNVPEHVRYGCLYWHLHLVDVPIEDRELIQEAKDWLSTHLLHWFEVMSLLGEVNKILEALARVVPWFEV</sequence>
<evidence type="ECO:0000313" key="2">
    <source>
        <dbReference type="Proteomes" id="UP000790709"/>
    </source>
</evidence>
<dbReference type="EMBL" id="MU266591">
    <property type="protein sequence ID" value="KAH7920290.1"/>
    <property type="molecule type" value="Genomic_DNA"/>
</dbReference>
<organism evidence="1 2">
    <name type="scientific">Leucogyrophana mollusca</name>
    <dbReference type="NCBI Taxonomy" id="85980"/>
    <lineage>
        <taxon>Eukaryota</taxon>
        <taxon>Fungi</taxon>
        <taxon>Dikarya</taxon>
        <taxon>Basidiomycota</taxon>
        <taxon>Agaricomycotina</taxon>
        <taxon>Agaricomycetes</taxon>
        <taxon>Agaricomycetidae</taxon>
        <taxon>Boletales</taxon>
        <taxon>Boletales incertae sedis</taxon>
        <taxon>Leucogyrophana</taxon>
    </lineage>
</organism>
<evidence type="ECO:0000313" key="1">
    <source>
        <dbReference type="EMBL" id="KAH7920290.1"/>
    </source>
</evidence>
<name>A0ACB8B3L2_9AGAM</name>